<protein>
    <submittedName>
        <fullName evidence="2">Uncharacterized protein</fullName>
    </submittedName>
</protein>
<dbReference type="AlphaFoldDB" id="A0A1F7RSV4"/>
<evidence type="ECO:0000313" key="2">
    <source>
        <dbReference type="EMBL" id="OGL44642.1"/>
    </source>
</evidence>
<name>A0A1F7RSV4_9BACT</name>
<gene>
    <name evidence="2" type="ORF">A2149_02025</name>
</gene>
<feature type="transmembrane region" description="Helical" evidence="1">
    <location>
        <begin position="47"/>
        <end position="65"/>
    </location>
</feature>
<evidence type="ECO:0000313" key="3">
    <source>
        <dbReference type="Proteomes" id="UP000178435"/>
    </source>
</evidence>
<dbReference type="Proteomes" id="UP000178435">
    <property type="component" value="Unassembled WGS sequence"/>
</dbReference>
<accession>A0A1F7RSV4</accession>
<organism evidence="2 3">
    <name type="scientific">Candidatus Schekmanbacteria bacterium RBG_16_38_11</name>
    <dbReference type="NCBI Taxonomy" id="1817880"/>
    <lineage>
        <taxon>Bacteria</taxon>
        <taxon>Candidatus Schekmaniibacteriota</taxon>
    </lineage>
</organism>
<keyword evidence="1" id="KW-1133">Transmembrane helix</keyword>
<reference evidence="2 3" key="1">
    <citation type="journal article" date="2016" name="Nat. Commun.">
        <title>Thousands of microbial genomes shed light on interconnected biogeochemical processes in an aquifer system.</title>
        <authorList>
            <person name="Anantharaman K."/>
            <person name="Brown C.T."/>
            <person name="Hug L.A."/>
            <person name="Sharon I."/>
            <person name="Castelle C.J."/>
            <person name="Probst A.J."/>
            <person name="Thomas B.C."/>
            <person name="Singh A."/>
            <person name="Wilkins M.J."/>
            <person name="Karaoz U."/>
            <person name="Brodie E.L."/>
            <person name="Williams K.H."/>
            <person name="Hubbard S.S."/>
            <person name="Banfield J.F."/>
        </authorList>
    </citation>
    <scope>NUCLEOTIDE SEQUENCE [LARGE SCALE GENOMIC DNA]</scope>
</reference>
<comment type="caution">
    <text evidence="2">The sequence shown here is derived from an EMBL/GenBank/DDBJ whole genome shotgun (WGS) entry which is preliminary data.</text>
</comment>
<evidence type="ECO:0000256" key="1">
    <source>
        <dbReference type="SAM" id="Phobius"/>
    </source>
</evidence>
<proteinExistence type="predicted"/>
<keyword evidence="1" id="KW-0812">Transmembrane</keyword>
<keyword evidence="1" id="KW-0472">Membrane</keyword>
<sequence length="104" mass="12092">MLNYKPFLLFLFLIIFLTALFSSTPHIHPTRANHFHEKCLTCNWVQILNGIILIALILYFHTEFFDIQTVPKNLTPKNNSCFSFRLRSPPSLFPVEGAFQDSSF</sequence>
<dbReference type="EMBL" id="MGDF01000134">
    <property type="protein sequence ID" value="OGL44642.1"/>
    <property type="molecule type" value="Genomic_DNA"/>
</dbReference>